<dbReference type="CDD" id="cd00146">
    <property type="entry name" value="PKD"/>
    <property type="match status" value="1"/>
</dbReference>
<evidence type="ECO:0000259" key="1">
    <source>
        <dbReference type="PROSITE" id="PS50093"/>
    </source>
</evidence>
<reference evidence="3 4" key="1">
    <citation type="submission" date="2018-11" db="EMBL/GenBank/DDBJ databases">
        <authorList>
            <person name="Zhou Z."/>
            <person name="Wang G."/>
        </authorList>
    </citation>
    <scope>NUCLEOTIDE SEQUENCE [LARGE SCALE GENOMIC DNA]</scope>
    <source>
        <strain evidence="3 4">KCTC42998</strain>
    </source>
</reference>
<dbReference type="SMART" id="SM00089">
    <property type="entry name" value="PKD"/>
    <property type="match status" value="1"/>
</dbReference>
<sequence>MKSLSTNILRVSLVCLLGVILLGCEKWELPSRKTKRNCVKPAGSLEAQIQQKKVDFSIANSSGTIDKITWDFGNGSSTVTTGLTVSYTYPASGSFSVKATLSNTCNEETVLLRTVTVADAALPTVSLQPASELSVNAATFGMTVTSTGNANLTSYGIVYSSTNPVPERGKPDATTLYKDESIALNTPVSFNLTNLQPNTLYYIRSFAVNLAGAGYSSPVQTFRTGSKPSLSNMGATPGVTTGNVNFVVTNTGSPAAIEYGICYSASNPNPEINNNSNSVKVANPALGTNTVVALLDLTPNTKYYYRAYAKLPSGEIVYSTTDSFTTQVDTLAQDLIASVSFTDGSKLDVSGNNNHVILVDNPTFVTDRKGKANSAIQLDGQNDYFFMAENSTLRPASLSISIWIKPITVDRWMQIYNKSRFSDGANEMYSSLIRPNVGAAGIVINTDIKQNSNCQGGLGWQTFTFTSGLQLNTWHHVVMTYSGRSARMYFDNVLLYTTENLPKNTIDECIGGDLKFGAQALNIPNYFYGSMDDIRIYKRALTPSEVQTLYNQ</sequence>
<dbReference type="Pfam" id="PF00801">
    <property type="entry name" value="PKD"/>
    <property type="match status" value="1"/>
</dbReference>
<gene>
    <name evidence="3" type="ORF">EHT87_06565</name>
</gene>
<dbReference type="Pfam" id="PF13385">
    <property type="entry name" value="Laminin_G_3"/>
    <property type="match status" value="1"/>
</dbReference>
<keyword evidence="4" id="KW-1185">Reference proteome</keyword>
<dbReference type="PANTHER" id="PTHR42535:SF2">
    <property type="entry name" value="CHROMOSOME UNDETERMINED SCAFFOLD_146, WHOLE GENOME SHOTGUN SEQUENCE"/>
    <property type="match status" value="1"/>
</dbReference>
<dbReference type="InterPro" id="IPR013783">
    <property type="entry name" value="Ig-like_fold"/>
</dbReference>
<proteinExistence type="predicted"/>
<dbReference type="InterPro" id="IPR022409">
    <property type="entry name" value="PKD/Chitinase_dom"/>
</dbReference>
<dbReference type="OrthoDB" id="1490335at2"/>
<dbReference type="InterPro" id="IPR035986">
    <property type="entry name" value="PKD_dom_sf"/>
</dbReference>
<dbReference type="Gene3D" id="2.60.120.200">
    <property type="match status" value="1"/>
</dbReference>
<organism evidence="3 4">
    <name type="scientific">Larkinella knui</name>
    <dbReference type="NCBI Taxonomy" id="2025310"/>
    <lineage>
        <taxon>Bacteria</taxon>
        <taxon>Pseudomonadati</taxon>
        <taxon>Bacteroidota</taxon>
        <taxon>Cytophagia</taxon>
        <taxon>Cytophagales</taxon>
        <taxon>Spirosomataceae</taxon>
        <taxon>Larkinella</taxon>
    </lineage>
</organism>
<dbReference type="SUPFAM" id="SSF49899">
    <property type="entry name" value="Concanavalin A-like lectins/glucanases"/>
    <property type="match status" value="1"/>
</dbReference>
<dbReference type="EMBL" id="RQJP01000001">
    <property type="protein sequence ID" value="RRB17933.1"/>
    <property type="molecule type" value="Genomic_DNA"/>
</dbReference>
<dbReference type="InterPro" id="IPR036116">
    <property type="entry name" value="FN3_sf"/>
</dbReference>
<dbReference type="InterPro" id="IPR003961">
    <property type="entry name" value="FN3_dom"/>
</dbReference>
<dbReference type="PROSITE" id="PS51257">
    <property type="entry name" value="PROKAR_LIPOPROTEIN"/>
    <property type="match status" value="1"/>
</dbReference>
<name>A0A3P1CXC3_9BACT</name>
<accession>A0A3P1CXC3</accession>
<dbReference type="PROSITE" id="PS50093">
    <property type="entry name" value="PKD"/>
    <property type="match status" value="1"/>
</dbReference>
<dbReference type="InterPro" id="IPR000601">
    <property type="entry name" value="PKD_dom"/>
</dbReference>
<feature type="domain" description="PKD" evidence="1">
    <location>
        <begin position="69"/>
        <end position="117"/>
    </location>
</feature>
<dbReference type="SUPFAM" id="SSF49299">
    <property type="entry name" value="PKD domain"/>
    <property type="match status" value="1"/>
</dbReference>
<dbReference type="PROSITE" id="PS50853">
    <property type="entry name" value="FN3"/>
    <property type="match status" value="1"/>
</dbReference>
<dbReference type="AlphaFoldDB" id="A0A3P1CXC3"/>
<dbReference type="SUPFAM" id="SSF49265">
    <property type="entry name" value="Fibronectin type III"/>
    <property type="match status" value="1"/>
</dbReference>
<dbReference type="PANTHER" id="PTHR42535">
    <property type="entry name" value="OOKINETE PROTEIN, PUTATIVE-RELATED"/>
    <property type="match status" value="1"/>
</dbReference>
<dbReference type="CDD" id="cd00063">
    <property type="entry name" value="FN3"/>
    <property type="match status" value="2"/>
</dbReference>
<dbReference type="Proteomes" id="UP000274271">
    <property type="component" value="Unassembled WGS sequence"/>
</dbReference>
<evidence type="ECO:0000259" key="2">
    <source>
        <dbReference type="PROSITE" id="PS50853"/>
    </source>
</evidence>
<dbReference type="GO" id="GO:0004553">
    <property type="term" value="F:hydrolase activity, hydrolyzing O-glycosyl compounds"/>
    <property type="evidence" value="ECO:0007669"/>
    <property type="project" value="UniProtKB-ARBA"/>
</dbReference>
<dbReference type="GO" id="GO:0005975">
    <property type="term" value="P:carbohydrate metabolic process"/>
    <property type="evidence" value="ECO:0007669"/>
    <property type="project" value="UniProtKB-ARBA"/>
</dbReference>
<dbReference type="Gene3D" id="2.60.40.10">
    <property type="entry name" value="Immunoglobulins"/>
    <property type="match status" value="2"/>
</dbReference>
<comment type="caution">
    <text evidence="3">The sequence shown here is derived from an EMBL/GenBank/DDBJ whole genome shotgun (WGS) entry which is preliminary data.</text>
</comment>
<dbReference type="RefSeq" id="WP_124905024.1">
    <property type="nucleotide sequence ID" value="NZ_RQJP01000001.1"/>
</dbReference>
<dbReference type="InterPro" id="IPR013320">
    <property type="entry name" value="ConA-like_dom_sf"/>
</dbReference>
<evidence type="ECO:0000313" key="4">
    <source>
        <dbReference type="Proteomes" id="UP000274271"/>
    </source>
</evidence>
<evidence type="ECO:0000313" key="3">
    <source>
        <dbReference type="EMBL" id="RRB17933.1"/>
    </source>
</evidence>
<protein>
    <submittedName>
        <fullName evidence="3">PKD domain-containing protein</fullName>
    </submittedName>
</protein>
<feature type="domain" description="Fibronectin type-III" evidence="2">
    <location>
        <begin position="123"/>
        <end position="227"/>
    </location>
</feature>